<keyword evidence="12" id="KW-0482">Metalloprotease</keyword>
<evidence type="ECO:0000256" key="9">
    <source>
        <dbReference type="ARBA" id="ARBA00022801"/>
    </source>
</evidence>
<dbReference type="Gene3D" id="1.10.8.60">
    <property type="match status" value="1"/>
</dbReference>
<dbReference type="CDD" id="cd19501">
    <property type="entry name" value="RecA-like_FtsH"/>
    <property type="match status" value="1"/>
</dbReference>
<dbReference type="PANTHER" id="PTHR23076:SF97">
    <property type="entry name" value="ATP-DEPENDENT ZINC METALLOPROTEASE YME1L1"/>
    <property type="match status" value="1"/>
</dbReference>
<dbReference type="Pfam" id="PF01434">
    <property type="entry name" value="Peptidase_M41"/>
    <property type="match status" value="1"/>
</dbReference>
<evidence type="ECO:0000256" key="1">
    <source>
        <dbReference type="ARBA" id="ARBA00001947"/>
    </source>
</evidence>
<dbReference type="InterPro" id="IPR000642">
    <property type="entry name" value="Peptidase_M41"/>
</dbReference>
<sequence length="772" mass="83000">MRQLHAGQMRFHDFNKLREARRALEPKTGIQTPSFINIKSSSNSLFHSCTPLEALSSGSSRSFFTGAFSKQLATLRLKQLERTANQNPANSAIQFEFLSELSQSYPEAVIHRFEKYPEFAIDDRCTMLYFNALQRNTGRNGGMDKFSLSTFLRRIKGSNVMIDPMKIQALSELEGKNTSRGSKGALGTEVMQILAGASASSAGLGAGAMGGVGALASRGVDPKFPLHVQMHNPTSGRAAFFGLVRQVAIAFIFVSAASALFEGSGMGGRGMGMGNSKHVQESEGSDVRFDDVKGIEEAKADLEEIVEYLKNPEKFTRLGGKLPTGLLLTGPPGTGKTLLAKAIAGEAGVPFFFSSGSQFEEVYVGLGAKRVRELFEAAKKKSPAIIFIDEIDAVGGSRKLKDQSALKMTLNELLVQMDGFDENNGVIVIGATNFAQSLDEALLRPGRFDKHVTVPLPDVGGRKEILEMYAKKTLIAKDVDLKVIARGTVGFSGADLYNLMNQAALKASTDGLNSITMGVLEYAKDKIMMGAERKTAVISPKTAKCTAFHEAGHALVAVVSDGATPIHKATIMPRGNSLGMVTMLPEGDQTSQSFKEMRAYMDVAMGGRVAEELIFGAENITSGAASDIAGATRTARAMVTKYGFSDEVGIVHHGGSAGEEASGETRAKIDSEVKKLTEDAYKRATEILKKHSKEHHLLAETLLEYETLTGDEVRDIILKRKKPNRPIINMDGGARGDRSVLGETSSNSSSKGSKFPGLGGRKVAESRRDTAK</sequence>
<dbReference type="PROSITE" id="PS00674">
    <property type="entry name" value="AAA"/>
    <property type="match status" value="1"/>
</dbReference>
<keyword evidence="7" id="KW-0479">Metal-binding</keyword>
<evidence type="ECO:0000256" key="7">
    <source>
        <dbReference type="ARBA" id="ARBA00022723"/>
    </source>
</evidence>
<evidence type="ECO:0000256" key="6">
    <source>
        <dbReference type="ARBA" id="ARBA00022670"/>
    </source>
</evidence>
<evidence type="ECO:0000256" key="16">
    <source>
        <dbReference type="SAM" id="Phobius"/>
    </source>
</evidence>
<dbReference type="InterPro" id="IPR003593">
    <property type="entry name" value="AAA+_ATPase"/>
</dbReference>
<dbReference type="Gene3D" id="3.40.50.300">
    <property type="entry name" value="P-loop containing nucleotide triphosphate hydrolases"/>
    <property type="match status" value="1"/>
</dbReference>
<dbReference type="GO" id="GO:0016020">
    <property type="term" value="C:membrane"/>
    <property type="evidence" value="ECO:0007669"/>
    <property type="project" value="UniProtKB-SubCell"/>
</dbReference>
<evidence type="ECO:0000256" key="15">
    <source>
        <dbReference type="SAM" id="MobiDB-lite"/>
    </source>
</evidence>
<dbReference type="PANTHER" id="PTHR23076">
    <property type="entry name" value="METALLOPROTEASE M41 FTSH"/>
    <property type="match status" value="1"/>
</dbReference>
<evidence type="ECO:0000256" key="4">
    <source>
        <dbReference type="ARBA" id="ARBA00010044"/>
    </source>
</evidence>
<keyword evidence="8" id="KW-0547">Nucleotide-binding</keyword>
<proteinExistence type="inferred from homology"/>
<dbReference type="HAMAP" id="MF_01458">
    <property type="entry name" value="FtsH"/>
    <property type="match status" value="1"/>
</dbReference>
<dbReference type="InterPro" id="IPR005936">
    <property type="entry name" value="FtsH"/>
</dbReference>
<evidence type="ECO:0000256" key="11">
    <source>
        <dbReference type="ARBA" id="ARBA00022840"/>
    </source>
</evidence>
<keyword evidence="16" id="KW-0812">Transmembrane</keyword>
<keyword evidence="16" id="KW-1133">Transmembrane helix</keyword>
<dbReference type="Pfam" id="PF17862">
    <property type="entry name" value="AAA_lid_3"/>
    <property type="match status" value="1"/>
</dbReference>
<comment type="subcellular location">
    <subcellularLocation>
        <location evidence="3">Membrane</location>
    </subcellularLocation>
    <subcellularLocation>
        <location evidence="2">Mitochondrion</location>
    </subcellularLocation>
</comment>
<dbReference type="GO" id="GO:0006508">
    <property type="term" value="P:proteolysis"/>
    <property type="evidence" value="ECO:0007669"/>
    <property type="project" value="UniProtKB-KW"/>
</dbReference>
<dbReference type="SMART" id="SM00382">
    <property type="entry name" value="AAA"/>
    <property type="match status" value="1"/>
</dbReference>
<reference evidence="18" key="1">
    <citation type="submission" date="2021-01" db="EMBL/GenBank/DDBJ databases">
        <authorList>
            <person name="Corre E."/>
            <person name="Pelletier E."/>
            <person name="Niang G."/>
            <person name="Scheremetjew M."/>
            <person name="Finn R."/>
            <person name="Kale V."/>
            <person name="Holt S."/>
            <person name="Cochrane G."/>
            <person name="Meng A."/>
            <person name="Brown T."/>
            <person name="Cohen L."/>
        </authorList>
    </citation>
    <scope>NUCLEOTIDE SEQUENCE</scope>
    <source>
        <strain evidence="18">MM31A-1</strain>
    </source>
</reference>
<evidence type="ECO:0000256" key="8">
    <source>
        <dbReference type="ARBA" id="ARBA00022741"/>
    </source>
</evidence>
<dbReference type="InterPro" id="IPR003960">
    <property type="entry name" value="ATPase_AAA_CS"/>
</dbReference>
<dbReference type="GO" id="GO:0004222">
    <property type="term" value="F:metalloendopeptidase activity"/>
    <property type="evidence" value="ECO:0007669"/>
    <property type="project" value="InterPro"/>
</dbReference>
<dbReference type="GO" id="GO:0046872">
    <property type="term" value="F:metal ion binding"/>
    <property type="evidence" value="ECO:0007669"/>
    <property type="project" value="UniProtKB-KW"/>
</dbReference>
<evidence type="ECO:0000256" key="14">
    <source>
        <dbReference type="ARBA" id="ARBA00023136"/>
    </source>
</evidence>
<dbReference type="FunFam" id="1.10.8.60:FF:000001">
    <property type="entry name" value="ATP-dependent zinc metalloprotease FtsH"/>
    <property type="match status" value="1"/>
</dbReference>
<accession>A0A7S3PZ72</accession>
<gene>
    <name evidence="18" type="ORF">CDEB00056_LOCUS4752</name>
</gene>
<name>A0A7S3PZ72_9STRA</name>
<keyword evidence="11" id="KW-0067">ATP-binding</keyword>
<dbReference type="SUPFAM" id="SSF140990">
    <property type="entry name" value="FtsH protease domain-like"/>
    <property type="match status" value="1"/>
</dbReference>
<evidence type="ECO:0000256" key="13">
    <source>
        <dbReference type="ARBA" id="ARBA00023128"/>
    </source>
</evidence>
<comment type="similarity">
    <text evidence="5">In the N-terminal section; belongs to the AAA ATPase family.</text>
</comment>
<keyword evidence="13" id="KW-0496">Mitochondrion</keyword>
<dbReference type="GO" id="GO:0004176">
    <property type="term" value="F:ATP-dependent peptidase activity"/>
    <property type="evidence" value="ECO:0007669"/>
    <property type="project" value="InterPro"/>
</dbReference>
<organism evidence="18">
    <name type="scientific">Chaetoceros debilis</name>
    <dbReference type="NCBI Taxonomy" id="122233"/>
    <lineage>
        <taxon>Eukaryota</taxon>
        <taxon>Sar</taxon>
        <taxon>Stramenopiles</taxon>
        <taxon>Ochrophyta</taxon>
        <taxon>Bacillariophyta</taxon>
        <taxon>Coscinodiscophyceae</taxon>
        <taxon>Chaetocerotophycidae</taxon>
        <taxon>Chaetocerotales</taxon>
        <taxon>Chaetocerotaceae</taxon>
        <taxon>Chaetoceros</taxon>
    </lineage>
</organism>
<dbReference type="AlphaFoldDB" id="A0A7S3PZ72"/>
<dbReference type="EMBL" id="HBIO01006489">
    <property type="protein sequence ID" value="CAE0459911.1"/>
    <property type="molecule type" value="Transcribed_RNA"/>
</dbReference>
<comment type="cofactor">
    <cofactor evidence="1">
        <name>Zn(2+)</name>
        <dbReference type="ChEBI" id="CHEBI:29105"/>
    </cofactor>
</comment>
<dbReference type="GO" id="GO:0005739">
    <property type="term" value="C:mitochondrion"/>
    <property type="evidence" value="ECO:0007669"/>
    <property type="project" value="UniProtKB-SubCell"/>
</dbReference>
<dbReference type="FunFam" id="1.20.58.760:FF:000002">
    <property type="entry name" value="ATP-dependent zinc metalloprotease FtsH"/>
    <property type="match status" value="1"/>
</dbReference>
<evidence type="ECO:0000256" key="12">
    <source>
        <dbReference type="ARBA" id="ARBA00023049"/>
    </source>
</evidence>
<evidence type="ECO:0000256" key="2">
    <source>
        <dbReference type="ARBA" id="ARBA00004173"/>
    </source>
</evidence>
<feature type="compositionally biased region" description="Low complexity" evidence="15">
    <location>
        <begin position="745"/>
        <end position="754"/>
    </location>
</feature>
<dbReference type="SUPFAM" id="SSF52540">
    <property type="entry name" value="P-loop containing nucleoside triphosphate hydrolases"/>
    <property type="match status" value="1"/>
</dbReference>
<evidence type="ECO:0000256" key="10">
    <source>
        <dbReference type="ARBA" id="ARBA00022833"/>
    </source>
</evidence>
<evidence type="ECO:0000259" key="17">
    <source>
        <dbReference type="SMART" id="SM00382"/>
    </source>
</evidence>
<dbReference type="Gene3D" id="1.20.58.760">
    <property type="entry name" value="Peptidase M41"/>
    <property type="match status" value="1"/>
</dbReference>
<keyword evidence="14 16" id="KW-0472">Membrane</keyword>
<dbReference type="InterPro" id="IPR041569">
    <property type="entry name" value="AAA_lid_3"/>
</dbReference>
<feature type="region of interest" description="Disordered" evidence="15">
    <location>
        <begin position="725"/>
        <end position="772"/>
    </location>
</feature>
<keyword evidence="10" id="KW-0862">Zinc</keyword>
<keyword evidence="9" id="KW-0378">Hydrolase</keyword>
<dbReference type="InterPro" id="IPR027417">
    <property type="entry name" value="P-loop_NTPase"/>
</dbReference>
<dbReference type="InterPro" id="IPR048438">
    <property type="entry name" value="Yme1-like_N"/>
</dbReference>
<dbReference type="InterPro" id="IPR037219">
    <property type="entry name" value="Peptidase_M41-like"/>
</dbReference>
<dbReference type="InterPro" id="IPR003959">
    <property type="entry name" value="ATPase_AAA_core"/>
</dbReference>
<evidence type="ECO:0000256" key="3">
    <source>
        <dbReference type="ARBA" id="ARBA00004370"/>
    </source>
</evidence>
<feature type="domain" description="AAA+ ATPase" evidence="17">
    <location>
        <begin position="322"/>
        <end position="458"/>
    </location>
</feature>
<evidence type="ECO:0000256" key="5">
    <source>
        <dbReference type="ARBA" id="ARBA00010550"/>
    </source>
</evidence>
<dbReference type="FunFam" id="3.40.50.300:FF:000175">
    <property type="entry name" value="ATP-dependent zinc metalloprotease FTSH 4"/>
    <property type="match status" value="1"/>
</dbReference>
<dbReference type="Pfam" id="PF21232">
    <property type="entry name" value="Yme1-like_N"/>
    <property type="match status" value="1"/>
</dbReference>
<dbReference type="GO" id="GO:0016887">
    <property type="term" value="F:ATP hydrolysis activity"/>
    <property type="evidence" value="ECO:0007669"/>
    <property type="project" value="InterPro"/>
</dbReference>
<keyword evidence="6" id="KW-0645">Protease</keyword>
<feature type="compositionally biased region" description="Basic and acidic residues" evidence="15">
    <location>
        <begin position="762"/>
        <end position="772"/>
    </location>
</feature>
<protein>
    <recommendedName>
        <fullName evidence="17">AAA+ ATPase domain-containing protein</fullName>
    </recommendedName>
</protein>
<feature type="transmembrane region" description="Helical" evidence="16">
    <location>
        <begin position="238"/>
        <end position="261"/>
    </location>
</feature>
<dbReference type="GO" id="GO:0005524">
    <property type="term" value="F:ATP binding"/>
    <property type="evidence" value="ECO:0007669"/>
    <property type="project" value="UniProtKB-KW"/>
</dbReference>
<comment type="similarity">
    <text evidence="4">In the C-terminal section; belongs to the peptidase M41 family.</text>
</comment>
<evidence type="ECO:0000313" key="18">
    <source>
        <dbReference type="EMBL" id="CAE0459911.1"/>
    </source>
</evidence>
<dbReference type="Pfam" id="PF00004">
    <property type="entry name" value="AAA"/>
    <property type="match status" value="1"/>
</dbReference>